<sequence length="268" mass="30051">MFGNGVRPQIWNEFTERFNMPRIAEFYGATEGIANIMNIEGKPGACGFLSVLFPMFYPARLIRVDPETGEAIRDSRGLCIVCKPGEPGEFVGKIRDTPLGDFHGYADKKASEKKVIHDVFQKGDSAFASGDILEMDEFGYVYFKDRMGDTFRWRGENVSTTEVEGVVSMVAKHKDAVVYGVEVPNTEGRAGMAAIVDPEKEVDMDKLSKELPTYLARTFKLKKVALLKEGFNPQEIKDQIYFLDAKKKAYVPLTEELYKKIMDGKAGL</sequence>
<keyword evidence="3" id="KW-0547">Nucleotide-binding</keyword>
<evidence type="ECO:0000256" key="2">
    <source>
        <dbReference type="ARBA" id="ARBA00022598"/>
    </source>
</evidence>
<dbReference type="GO" id="GO:0004467">
    <property type="term" value="F:long-chain fatty acid-CoA ligase activity"/>
    <property type="evidence" value="ECO:0007669"/>
    <property type="project" value="TreeGrafter"/>
</dbReference>
<keyword evidence="2" id="KW-0436">Ligase</keyword>
<dbReference type="Gene3D" id="3.40.50.12780">
    <property type="entry name" value="N-terminal domain of ligase-like"/>
    <property type="match status" value="1"/>
</dbReference>
<dbReference type="AlphaFoldDB" id="A0A5N5SRF6"/>
<dbReference type="EMBL" id="SEYY01021066">
    <property type="protein sequence ID" value="KAB7496745.1"/>
    <property type="molecule type" value="Genomic_DNA"/>
</dbReference>
<evidence type="ECO:0000256" key="1">
    <source>
        <dbReference type="ARBA" id="ARBA00006432"/>
    </source>
</evidence>
<reference evidence="5 6" key="1">
    <citation type="journal article" date="2019" name="PLoS Biol.">
        <title>Sex chromosomes control vertical transmission of feminizing Wolbachia symbionts in an isopod.</title>
        <authorList>
            <person name="Becking T."/>
            <person name="Chebbi M.A."/>
            <person name="Giraud I."/>
            <person name="Moumen B."/>
            <person name="Laverre T."/>
            <person name="Caubet Y."/>
            <person name="Peccoud J."/>
            <person name="Gilbert C."/>
            <person name="Cordaux R."/>
        </authorList>
    </citation>
    <scope>NUCLEOTIDE SEQUENCE [LARGE SCALE GENOMIC DNA]</scope>
    <source>
        <strain evidence="5">ANa2</strain>
        <tissue evidence="5">Whole body excluding digestive tract and cuticle</tissue>
    </source>
</reference>
<dbReference type="GO" id="GO:0044539">
    <property type="term" value="P:long-chain fatty acid import into cell"/>
    <property type="evidence" value="ECO:0007669"/>
    <property type="project" value="TreeGrafter"/>
</dbReference>
<dbReference type="GO" id="GO:0005886">
    <property type="term" value="C:plasma membrane"/>
    <property type="evidence" value="ECO:0007669"/>
    <property type="project" value="TreeGrafter"/>
</dbReference>
<gene>
    <name evidence="5" type="ORF">Anas_01071</name>
</gene>
<dbReference type="SUPFAM" id="SSF56801">
    <property type="entry name" value="Acetyl-CoA synthetase-like"/>
    <property type="match status" value="1"/>
</dbReference>
<dbReference type="GO" id="GO:0005324">
    <property type="term" value="F:long-chain fatty acid transmembrane transporter activity"/>
    <property type="evidence" value="ECO:0007669"/>
    <property type="project" value="TreeGrafter"/>
</dbReference>
<dbReference type="GO" id="GO:0005789">
    <property type="term" value="C:endoplasmic reticulum membrane"/>
    <property type="evidence" value="ECO:0007669"/>
    <property type="project" value="TreeGrafter"/>
</dbReference>
<dbReference type="PANTHER" id="PTHR43107:SF15">
    <property type="entry name" value="FATTY ACID TRANSPORT PROTEIN 3, ISOFORM A"/>
    <property type="match status" value="1"/>
</dbReference>
<keyword evidence="6" id="KW-1185">Reference proteome</keyword>
<accession>A0A5N5SRF6</accession>
<dbReference type="PANTHER" id="PTHR43107">
    <property type="entry name" value="LONG-CHAIN FATTY ACID TRANSPORT PROTEIN"/>
    <property type="match status" value="1"/>
</dbReference>
<keyword evidence="4" id="KW-0067">ATP-binding</keyword>
<evidence type="ECO:0000256" key="3">
    <source>
        <dbReference type="ARBA" id="ARBA00022741"/>
    </source>
</evidence>
<evidence type="ECO:0000313" key="6">
    <source>
        <dbReference type="Proteomes" id="UP000326759"/>
    </source>
</evidence>
<dbReference type="Gene3D" id="3.30.300.30">
    <property type="match status" value="1"/>
</dbReference>
<dbReference type="OrthoDB" id="6357729at2759"/>
<proteinExistence type="inferred from homology"/>
<dbReference type="InterPro" id="IPR042099">
    <property type="entry name" value="ANL_N_sf"/>
</dbReference>
<organism evidence="5 6">
    <name type="scientific">Armadillidium nasatum</name>
    <dbReference type="NCBI Taxonomy" id="96803"/>
    <lineage>
        <taxon>Eukaryota</taxon>
        <taxon>Metazoa</taxon>
        <taxon>Ecdysozoa</taxon>
        <taxon>Arthropoda</taxon>
        <taxon>Crustacea</taxon>
        <taxon>Multicrustacea</taxon>
        <taxon>Malacostraca</taxon>
        <taxon>Eumalacostraca</taxon>
        <taxon>Peracarida</taxon>
        <taxon>Isopoda</taxon>
        <taxon>Oniscidea</taxon>
        <taxon>Crinocheta</taxon>
        <taxon>Armadillidiidae</taxon>
        <taxon>Armadillidium</taxon>
    </lineage>
</organism>
<evidence type="ECO:0000256" key="4">
    <source>
        <dbReference type="ARBA" id="ARBA00022840"/>
    </source>
</evidence>
<dbReference type="Proteomes" id="UP000326759">
    <property type="component" value="Unassembled WGS sequence"/>
</dbReference>
<protein>
    <submittedName>
        <fullName evidence="5">Long-chain fatty acid transport protein 1</fullName>
    </submittedName>
</protein>
<comment type="similarity">
    <text evidence="1">Belongs to the ATP-dependent AMP-binding enzyme family.</text>
</comment>
<evidence type="ECO:0000313" key="5">
    <source>
        <dbReference type="EMBL" id="KAB7496745.1"/>
    </source>
</evidence>
<dbReference type="InterPro" id="IPR045851">
    <property type="entry name" value="AMP-bd_C_sf"/>
</dbReference>
<comment type="caution">
    <text evidence="5">The sequence shown here is derived from an EMBL/GenBank/DDBJ whole genome shotgun (WGS) entry which is preliminary data.</text>
</comment>
<dbReference type="GO" id="GO:0005524">
    <property type="term" value="F:ATP binding"/>
    <property type="evidence" value="ECO:0007669"/>
    <property type="project" value="UniProtKB-KW"/>
</dbReference>
<name>A0A5N5SRF6_9CRUS</name>